<organism evidence="4 5">
    <name type="scientific">Halobaculum marinum</name>
    <dbReference type="NCBI Taxonomy" id="3031996"/>
    <lineage>
        <taxon>Archaea</taxon>
        <taxon>Methanobacteriati</taxon>
        <taxon>Methanobacteriota</taxon>
        <taxon>Stenosarchaea group</taxon>
        <taxon>Halobacteria</taxon>
        <taxon>Halobacteriales</taxon>
        <taxon>Haloferacaceae</taxon>
        <taxon>Halobaculum</taxon>
    </lineage>
</organism>
<keyword evidence="2" id="KW-0378">Hydrolase</keyword>
<dbReference type="SUPFAM" id="SSF160350">
    <property type="entry name" value="Rnp2-like"/>
    <property type="match status" value="1"/>
</dbReference>
<dbReference type="PANTHER" id="PTHR15441:SF2">
    <property type="entry name" value="RIBONUCLEASE P_MRP PROTEIN SUBUNIT POP5"/>
    <property type="match status" value="1"/>
</dbReference>
<dbReference type="Proteomes" id="UP001596388">
    <property type="component" value="Unassembled WGS sequence"/>
</dbReference>
<dbReference type="Pfam" id="PF01900">
    <property type="entry name" value="RNase_P_Rpp14"/>
    <property type="match status" value="1"/>
</dbReference>
<sequence>MKHLPKHLRPRWRYLVVEVESWADATLSRGPFQREVWYAAQNLLGDPGSADADLTVVRFRFADGSGAAVVRVRRGEVERARAALACVDEVDGEPIGLRVRAVSGTIRAGEESYLGGAGGFGDESTVVLAPGDVRATGRRRDDGAVDVVTGDGYVGATDTDTSVPGRSDPANGADSDDN</sequence>
<evidence type="ECO:0000313" key="5">
    <source>
        <dbReference type="Proteomes" id="UP001596388"/>
    </source>
</evidence>
<keyword evidence="1 2" id="KW-0819">tRNA processing</keyword>
<name>A0ABD5WY89_9EURY</name>
<comment type="subcellular location">
    <subcellularLocation>
        <location evidence="2">Cytoplasm</location>
    </subcellularLocation>
</comment>
<dbReference type="GO" id="GO:0005737">
    <property type="term" value="C:cytoplasm"/>
    <property type="evidence" value="ECO:0007669"/>
    <property type="project" value="UniProtKB-SubCell"/>
</dbReference>
<dbReference type="GeneID" id="79270562"/>
<gene>
    <name evidence="2" type="primary">rnp2</name>
    <name evidence="4" type="ORF">ACFQKD_14465</name>
</gene>
<dbReference type="Gene3D" id="3.30.70.3250">
    <property type="entry name" value="Ribonuclease P, Pop5 subunit"/>
    <property type="match status" value="1"/>
</dbReference>
<dbReference type="HAMAP" id="MF_00755">
    <property type="entry name" value="RNase_P_2"/>
    <property type="match status" value="1"/>
</dbReference>
<protein>
    <recommendedName>
        <fullName evidence="2">Ribonuclease P protein component 2</fullName>
        <shortName evidence="2">RNase P component 2</shortName>
        <ecNumber evidence="2">3.1.26.5</ecNumber>
    </recommendedName>
    <alternativeName>
        <fullName evidence="2">Pop5</fullName>
    </alternativeName>
</protein>
<feature type="region of interest" description="Disordered" evidence="3">
    <location>
        <begin position="140"/>
        <end position="178"/>
    </location>
</feature>
<comment type="caution">
    <text evidence="4">The sequence shown here is derived from an EMBL/GenBank/DDBJ whole genome shotgun (WGS) entry which is preliminary data.</text>
</comment>
<evidence type="ECO:0000313" key="4">
    <source>
        <dbReference type="EMBL" id="MFC7098510.1"/>
    </source>
</evidence>
<dbReference type="AlphaFoldDB" id="A0ABD5WY89"/>
<dbReference type="PANTHER" id="PTHR15441">
    <property type="entry name" value="RIBONUCLEASE P PROTEIN SUBUNIT P14"/>
    <property type="match status" value="1"/>
</dbReference>
<feature type="compositionally biased region" description="Low complexity" evidence="3">
    <location>
        <begin position="145"/>
        <end position="161"/>
    </location>
</feature>
<accession>A0ABD5WY89</accession>
<reference evidence="4 5" key="1">
    <citation type="journal article" date="2019" name="Int. J. Syst. Evol. Microbiol.">
        <title>The Global Catalogue of Microorganisms (GCM) 10K type strain sequencing project: providing services to taxonomists for standard genome sequencing and annotation.</title>
        <authorList>
            <consortium name="The Broad Institute Genomics Platform"/>
            <consortium name="The Broad Institute Genome Sequencing Center for Infectious Disease"/>
            <person name="Wu L."/>
            <person name="Ma J."/>
        </authorList>
    </citation>
    <scope>NUCLEOTIDE SEQUENCE [LARGE SCALE GENOMIC DNA]</scope>
    <source>
        <strain evidence="4 5">DT55</strain>
    </source>
</reference>
<comment type="catalytic activity">
    <reaction evidence="2">
        <text>Endonucleolytic cleavage of RNA, removing 5'-extranucleotides from tRNA precursor.</text>
        <dbReference type="EC" id="3.1.26.5"/>
    </reaction>
</comment>
<dbReference type="InterPro" id="IPR038085">
    <property type="entry name" value="Rnp2-like_sf"/>
</dbReference>
<keyword evidence="2" id="KW-0963">Cytoplasm</keyword>
<evidence type="ECO:0000256" key="3">
    <source>
        <dbReference type="SAM" id="MobiDB-lite"/>
    </source>
</evidence>
<keyword evidence="2" id="KW-0540">Nuclease</keyword>
<evidence type="ECO:0000256" key="2">
    <source>
        <dbReference type="HAMAP-Rule" id="MF_00755"/>
    </source>
</evidence>
<comment type="similarity">
    <text evidence="2">Belongs to the eukaryotic/archaeal RNase P protein component 2 family.</text>
</comment>
<comment type="subunit">
    <text evidence="2">Consists of a catalytic RNA component and at least 4-5 protein subunits.</text>
</comment>
<comment type="function">
    <text evidence="2">Part of ribonuclease P, a protein complex that generates mature tRNA molecules by cleaving their 5'-ends.</text>
</comment>
<dbReference type="InterPro" id="IPR002759">
    <property type="entry name" value="Pop5/Rpp14/Rnp2-like"/>
</dbReference>
<dbReference type="GO" id="GO:0004526">
    <property type="term" value="F:ribonuclease P activity"/>
    <property type="evidence" value="ECO:0007669"/>
    <property type="project" value="UniProtKB-UniRule"/>
</dbReference>
<dbReference type="EMBL" id="JBHTAG010000003">
    <property type="protein sequence ID" value="MFC7098510.1"/>
    <property type="molecule type" value="Genomic_DNA"/>
</dbReference>
<dbReference type="RefSeq" id="WP_276236958.1">
    <property type="nucleotide sequence ID" value="NZ_CP119989.1"/>
</dbReference>
<proteinExistence type="inferred from homology"/>
<keyword evidence="5" id="KW-1185">Reference proteome</keyword>
<dbReference type="GO" id="GO:0030677">
    <property type="term" value="C:ribonuclease P complex"/>
    <property type="evidence" value="ECO:0007669"/>
    <property type="project" value="UniProtKB-UniRule"/>
</dbReference>
<dbReference type="EC" id="3.1.26.5" evidence="2"/>
<dbReference type="GO" id="GO:0001682">
    <property type="term" value="P:tRNA 5'-leader removal"/>
    <property type="evidence" value="ECO:0007669"/>
    <property type="project" value="UniProtKB-UniRule"/>
</dbReference>
<keyword evidence="2" id="KW-0255">Endonuclease</keyword>
<evidence type="ECO:0000256" key="1">
    <source>
        <dbReference type="ARBA" id="ARBA00022694"/>
    </source>
</evidence>